<feature type="compositionally biased region" description="Acidic residues" evidence="1">
    <location>
        <begin position="178"/>
        <end position="200"/>
    </location>
</feature>
<proteinExistence type="predicted"/>
<feature type="compositionally biased region" description="Low complexity" evidence="1">
    <location>
        <begin position="204"/>
        <end position="215"/>
    </location>
</feature>
<reference evidence="3" key="2">
    <citation type="submission" date="2023-06" db="EMBL/GenBank/DDBJ databases">
        <authorList>
            <consortium name="Lawrence Berkeley National Laboratory"/>
            <person name="Haridas S."/>
            <person name="Hensen N."/>
            <person name="Bonometti L."/>
            <person name="Westerberg I."/>
            <person name="Brannstrom I.O."/>
            <person name="Guillou S."/>
            <person name="Cros-Aarteil S."/>
            <person name="Calhoun S."/>
            <person name="Kuo A."/>
            <person name="Mondo S."/>
            <person name="Pangilinan J."/>
            <person name="Riley R."/>
            <person name="Labutti K."/>
            <person name="Andreopoulos B."/>
            <person name="Lipzen A."/>
            <person name="Chen C."/>
            <person name="Yanf M."/>
            <person name="Daum C."/>
            <person name="Ng V."/>
            <person name="Clum A."/>
            <person name="Steindorff A."/>
            <person name="Ohm R."/>
            <person name="Martin F."/>
            <person name="Silar P."/>
            <person name="Natvig D."/>
            <person name="Lalanne C."/>
            <person name="Gautier V."/>
            <person name="Ament-Velasquez S.L."/>
            <person name="Kruys A."/>
            <person name="Hutchinson M.I."/>
            <person name="Powell A.J."/>
            <person name="Barry K."/>
            <person name="Miller A.N."/>
            <person name="Grigoriev I.V."/>
            <person name="Debuchy R."/>
            <person name="Gladieux P."/>
            <person name="Thoren M.H."/>
            <person name="Johannesson H."/>
        </authorList>
    </citation>
    <scope>NUCLEOTIDE SEQUENCE</scope>
    <source>
        <strain evidence="3">SMH4131-1</strain>
    </source>
</reference>
<evidence type="ECO:0000313" key="3">
    <source>
        <dbReference type="EMBL" id="KAK3324574.1"/>
    </source>
</evidence>
<name>A0AAE0MB40_9PEZI</name>
<sequence>MAEQAEPEVGDKVSWNWGNSHPAGTVAEVAHEGDISIKTQRGNTVKKNADAENPAVRIERSGNDVVKRASELTVDQKGDEAKTSKDSDDAKDKNGEGTEKTADAGTTKDEKKTDMDKEEDASDTKKNGNEETEPDPHVITNSGKEVKRDSDAAKEPTDETEATKGAGDPEQNGIVLRDDEEAGEEEYEPEEPVSEEDGEEDRAAAAAPTTRATDTAAEDTRKRKAPESEPEPEQVQDEKKARV</sequence>
<dbReference type="EMBL" id="JAUEPO010000004">
    <property type="protein sequence ID" value="KAK3324574.1"/>
    <property type="molecule type" value="Genomic_DNA"/>
</dbReference>
<gene>
    <name evidence="3" type="ORF">B0T19DRAFT_232889</name>
</gene>
<reference evidence="3" key="1">
    <citation type="journal article" date="2023" name="Mol. Phylogenet. Evol.">
        <title>Genome-scale phylogeny and comparative genomics of the fungal order Sordariales.</title>
        <authorList>
            <person name="Hensen N."/>
            <person name="Bonometti L."/>
            <person name="Westerberg I."/>
            <person name="Brannstrom I.O."/>
            <person name="Guillou S."/>
            <person name="Cros-Aarteil S."/>
            <person name="Calhoun S."/>
            <person name="Haridas S."/>
            <person name="Kuo A."/>
            <person name="Mondo S."/>
            <person name="Pangilinan J."/>
            <person name="Riley R."/>
            <person name="LaButti K."/>
            <person name="Andreopoulos B."/>
            <person name="Lipzen A."/>
            <person name="Chen C."/>
            <person name="Yan M."/>
            <person name="Daum C."/>
            <person name="Ng V."/>
            <person name="Clum A."/>
            <person name="Steindorff A."/>
            <person name="Ohm R.A."/>
            <person name="Martin F."/>
            <person name="Silar P."/>
            <person name="Natvig D.O."/>
            <person name="Lalanne C."/>
            <person name="Gautier V."/>
            <person name="Ament-Velasquez S.L."/>
            <person name="Kruys A."/>
            <person name="Hutchinson M.I."/>
            <person name="Powell A.J."/>
            <person name="Barry K."/>
            <person name="Miller A.N."/>
            <person name="Grigoriev I.V."/>
            <person name="Debuchy R."/>
            <person name="Gladieux P."/>
            <person name="Hiltunen Thoren M."/>
            <person name="Johannesson H."/>
        </authorList>
    </citation>
    <scope>NUCLEOTIDE SEQUENCE</scope>
    <source>
        <strain evidence="3">SMH4131-1</strain>
    </source>
</reference>
<organism evidence="3 4">
    <name type="scientific">Cercophora scortea</name>
    <dbReference type="NCBI Taxonomy" id="314031"/>
    <lineage>
        <taxon>Eukaryota</taxon>
        <taxon>Fungi</taxon>
        <taxon>Dikarya</taxon>
        <taxon>Ascomycota</taxon>
        <taxon>Pezizomycotina</taxon>
        <taxon>Sordariomycetes</taxon>
        <taxon>Sordariomycetidae</taxon>
        <taxon>Sordariales</taxon>
        <taxon>Lasiosphaeriaceae</taxon>
        <taxon>Cercophora</taxon>
    </lineage>
</organism>
<feature type="compositionally biased region" description="Basic and acidic residues" evidence="1">
    <location>
        <begin position="57"/>
        <end position="115"/>
    </location>
</feature>
<feature type="compositionally biased region" description="Basic and acidic residues" evidence="1">
    <location>
        <begin position="218"/>
        <end position="227"/>
    </location>
</feature>
<protein>
    <recommendedName>
        <fullName evidence="2">Hypervirulence associated protein TUDOR domain-containing protein</fullName>
    </recommendedName>
</protein>
<evidence type="ECO:0000313" key="4">
    <source>
        <dbReference type="Proteomes" id="UP001286456"/>
    </source>
</evidence>
<evidence type="ECO:0000259" key="2">
    <source>
        <dbReference type="Pfam" id="PF11160"/>
    </source>
</evidence>
<feature type="region of interest" description="Disordered" evidence="1">
    <location>
        <begin position="1"/>
        <end position="243"/>
    </location>
</feature>
<feature type="domain" description="Hypervirulence associated protein TUDOR" evidence="2">
    <location>
        <begin position="10"/>
        <end position="72"/>
    </location>
</feature>
<keyword evidence="4" id="KW-1185">Reference proteome</keyword>
<dbReference type="AlphaFoldDB" id="A0AAE0MB40"/>
<dbReference type="InterPro" id="IPR021331">
    <property type="entry name" value="Hva1_TUDOR"/>
</dbReference>
<dbReference type="Proteomes" id="UP001286456">
    <property type="component" value="Unassembled WGS sequence"/>
</dbReference>
<evidence type="ECO:0000256" key="1">
    <source>
        <dbReference type="SAM" id="MobiDB-lite"/>
    </source>
</evidence>
<feature type="compositionally biased region" description="Polar residues" evidence="1">
    <location>
        <begin position="37"/>
        <end position="46"/>
    </location>
</feature>
<comment type="caution">
    <text evidence="3">The sequence shown here is derived from an EMBL/GenBank/DDBJ whole genome shotgun (WGS) entry which is preliminary data.</text>
</comment>
<feature type="compositionally biased region" description="Basic and acidic residues" evidence="1">
    <location>
        <begin position="144"/>
        <end position="157"/>
    </location>
</feature>
<dbReference type="Pfam" id="PF11160">
    <property type="entry name" value="Hva1_TUDOR"/>
    <property type="match status" value="1"/>
</dbReference>
<accession>A0AAE0MB40</accession>